<reference evidence="2" key="2">
    <citation type="journal article" date="2023" name="IMA Fungus">
        <title>Comparative genomic study of the Penicillium genus elucidates a diverse pangenome and 15 lateral gene transfer events.</title>
        <authorList>
            <person name="Petersen C."/>
            <person name="Sorensen T."/>
            <person name="Nielsen M.R."/>
            <person name="Sondergaard T.E."/>
            <person name="Sorensen J.L."/>
            <person name="Fitzpatrick D.A."/>
            <person name="Frisvad J.C."/>
            <person name="Nielsen K.L."/>
        </authorList>
    </citation>
    <scope>NUCLEOTIDE SEQUENCE</scope>
    <source>
        <strain evidence="2">IBT 34128</strain>
    </source>
</reference>
<keyword evidence="3" id="KW-1185">Reference proteome</keyword>
<dbReference type="RefSeq" id="XP_056508856.1">
    <property type="nucleotide sequence ID" value="XM_056658563.1"/>
</dbReference>
<feature type="region of interest" description="Disordered" evidence="1">
    <location>
        <begin position="1"/>
        <end position="23"/>
    </location>
</feature>
<dbReference type="OrthoDB" id="4232626at2759"/>
<sequence>MNGETEEQTMNNHQFTTRSNGGSYWEQIKETAENDLRRKIARDRRVRLDDTNLVVYVNDRSQSDLAKRFEGTDIDWMMVEKQLLLWANLHRLGKRLRIQISVNYIDDHGRLLLSSDKRGNSSATKGMLSERDVEIDAEQASGQQSVWRDVYRIMRCPEPPCRHEGQHCWQDPDGKKHYELRSNHMKTLVKYVQQGGIIETHDDVPESLREQLYAEESQQLERRKKSSDNSTTMSICPPIHHVLPAQPSHVSTPMTTSAEPTDSAPRQPGSIDVPGLLDIAVEKYTLWHQSRVSSETFRNNIQKACDVALNNCHNLKQIHEDQDPDFFVKHGVKAGAARRFVSDIGHWVKQYGTKDGSEAYS</sequence>
<reference evidence="2" key="1">
    <citation type="submission" date="2022-11" db="EMBL/GenBank/DDBJ databases">
        <authorList>
            <person name="Petersen C."/>
        </authorList>
    </citation>
    <scope>NUCLEOTIDE SEQUENCE</scope>
    <source>
        <strain evidence="2">IBT 34128</strain>
    </source>
</reference>
<proteinExistence type="predicted"/>
<dbReference type="GeneID" id="81397732"/>
<protein>
    <submittedName>
        <fullName evidence="2">Uncharacterized protein</fullName>
    </submittedName>
</protein>
<feature type="compositionally biased region" description="Polar residues" evidence="1">
    <location>
        <begin position="248"/>
        <end position="260"/>
    </location>
</feature>
<dbReference type="Proteomes" id="UP001141434">
    <property type="component" value="Unassembled WGS sequence"/>
</dbReference>
<name>A0A9W9JZ49_9EURO</name>
<feature type="compositionally biased region" description="Polar residues" evidence="1">
    <location>
        <begin position="8"/>
        <end position="22"/>
    </location>
</feature>
<evidence type="ECO:0000313" key="2">
    <source>
        <dbReference type="EMBL" id="KAJ5086731.1"/>
    </source>
</evidence>
<comment type="caution">
    <text evidence="2">The sequence shown here is derived from an EMBL/GenBank/DDBJ whole genome shotgun (WGS) entry which is preliminary data.</text>
</comment>
<dbReference type="EMBL" id="JAPMSZ010000010">
    <property type="protein sequence ID" value="KAJ5086731.1"/>
    <property type="molecule type" value="Genomic_DNA"/>
</dbReference>
<feature type="region of interest" description="Disordered" evidence="1">
    <location>
        <begin position="243"/>
        <end position="269"/>
    </location>
</feature>
<gene>
    <name evidence="2" type="ORF">NUU61_008038</name>
</gene>
<evidence type="ECO:0000313" key="3">
    <source>
        <dbReference type="Proteomes" id="UP001141434"/>
    </source>
</evidence>
<dbReference type="AlphaFoldDB" id="A0A9W9JZ49"/>
<evidence type="ECO:0000256" key="1">
    <source>
        <dbReference type="SAM" id="MobiDB-lite"/>
    </source>
</evidence>
<accession>A0A9W9JZ49</accession>
<organism evidence="2 3">
    <name type="scientific">Penicillium alfredii</name>
    <dbReference type="NCBI Taxonomy" id="1506179"/>
    <lineage>
        <taxon>Eukaryota</taxon>
        <taxon>Fungi</taxon>
        <taxon>Dikarya</taxon>
        <taxon>Ascomycota</taxon>
        <taxon>Pezizomycotina</taxon>
        <taxon>Eurotiomycetes</taxon>
        <taxon>Eurotiomycetidae</taxon>
        <taxon>Eurotiales</taxon>
        <taxon>Aspergillaceae</taxon>
        <taxon>Penicillium</taxon>
    </lineage>
</organism>